<dbReference type="RefSeq" id="WP_218318536.1">
    <property type="nucleotide sequence ID" value="NZ_JAEEGC010000004.1"/>
</dbReference>
<keyword evidence="3" id="KW-1185">Reference proteome</keyword>
<organism evidence="2 3">
    <name type="scientific">Clostridium thailandense</name>
    <dbReference type="NCBI Taxonomy" id="2794346"/>
    <lineage>
        <taxon>Bacteria</taxon>
        <taxon>Bacillati</taxon>
        <taxon>Bacillota</taxon>
        <taxon>Clostridia</taxon>
        <taxon>Eubacteriales</taxon>
        <taxon>Clostridiaceae</taxon>
        <taxon>Clostridium</taxon>
    </lineage>
</organism>
<comment type="caution">
    <text evidence="2">The sequence shown here is derived from an EMBL/GenBank/DDBJ whole genome shotgun (WGS) entry which is preliminary data.</text>
</comment>
<reference evidence="2" key="1">
    <citation type="submission" date="2020-12" db="EMBL/GenBank/DDBJ databases">
        <title>Clostridium thailandense sp. nov., a novel acetogenic bacterium isolated from peat land soil in Thailand.</title>
        <authorList>
            <person name="Chaikitkaew S."/>
            <person name="Birkeland N.K."/>
        </authorList>
    </citation>
    <scope>NUCLEOTIDE SEQUENCE</scope>
    <source>
        <strain evidence="2">PL3</strain>
    </source>
</reference>
<protein>
    <submittedName>
        <fullName evidence="2">Transposase</fullName>
    </submittedName>
</protein>
<dbReference type="Pfam" id="PF05598">
    <property type="entry name" value="DUF772"/>
    <property type="match status" value="1"/>
</dbReference>
<name>A0A949WTH6_9CLOT</name>
<evidence type="ECO:0000313" key="2">
    <source>
        <dbReference type="EMBL" id="MBV7271492.1"/>
    </source>
</evidence>
<evidence type="ECO:0000259" key="1">
    <source>
        <dbReference type="Pfam" id="PF05598"/>
    </source>
</evidence>
<proteinExistence type="predicted"/>
<evidence type="ECO:0000313" key="3">
    <source>
        <dbReference type="Proteomes" id="UP000694308"/>
    </source>
</evidence>
<dbReference type="PANTHER" id="PTHR33408">
    <property type="entry name" value="TRANSPOSASE"/>
    <property type="match status" value="1"/>
</dbReference>
<dbReference type="PANTHER" id="PTHR33408:SF2">
    <property type="entry name" value="TRANSPOSASE DDE DOMAIN-CONTAINING PROTEIN"/>
    <property type="match status" value="1"/>
</dbReference>
<accession>A0A949WTH6</accession>
<feature type="domain" description="Transposase InsH N-terminal" evidence="1">
    <location>
        <begin position="2"/>
        <end position="43"/>
    </location>
</feature>
<dbReference type="AlphaFoldDB" id="A0A949WTH6"/>
<sequence>MYGYFNGIRSSRKLAKQCVINREVIWLIKGLQPKYRVIADFRKDHVEALEKVFKSFVNYCIELGLYGKELVVVDQQGELLGSPITPGVVVNP</sequence>
<dbReference type="EMBL" id="JAEEGC010000004">
    <property type="protein sequence ID" value="MBV7271492.1"/>
    <property type="molecule type" value="Genomic_DNA"/>
</dbReference>
<dbReference type="Proteomes" id="UP000694308">
    <property type="component" value="Unassembled WGS sequence"/>
</dbReference>
<gene>
    <name evidence="2" type="ORF">I6U48_00980</name>
</gene>
<dbReference type="InterPro" id="IPR008490">
    <property type="entry name" value="Transposase_InsH_N"/>
</dbReference>